<dbReference type="AlphaFoldDB" id="A0A0V8QCX4"/>
<name>A0A0V8QCX4_9FIRM</name>
<dbReference type="EMBL" id="LNAM01000175">
    <property type="protein sequence ID" value="KSV58348.1"/>
    <property type="molecule type" value="Genomic_DNA"/>
</dbReference>
<dbReference type="InterPro" id="IPR006379">
    <property type="entry name" value="HAD-SF_hydro_IIB"/>
</dbReference>
<evidence type="ECO:0000313" key="1">
    <source>
        <dbReference type="EMBL" id="KSV58348.1"/>
    </source>
</evidence>
<proteinExistence type="predicted"/>
<dbReference type="InterPro" id="IPR036412">
    <property type="entry name" value="HAD-like_sf"/>
</dbReference>
<dbReference type="Pfam" id="PF08282">
    <property type="entry name" value="Hydrolase_3"/>
    <property type="match status" value="1"/>
</dbReference>
<dbReference type="GO" id="GO:0005829">
    <property type="term" value="C:cytosol"/>
    <property type="evidence" value="ECO:0007669"/>
    <property type="project" value="TreeGrafter"/>
</dbReference>
<dbReference type="PANTHER" id="PTHR10000:SF8">
    <property type="entry name" value="HAD SUPERFAMILY HYDROLASE-LIKE, TYPE 3"/>
    <property type="match status" value="1"/>
</dbReference>
<sequence>MAYELIVLDLDGTLTNSQKEISPKTKEALFRIQKEGVRVVLASGRPTPGIMPLARELCLDKHGGYILSFNGGKIINIENGRLVYNAVIPKELIPEIYEASRQYGTGIVTYTDDKIVLGSDPDPYIEKEQEINKIPYWKPENFVEAIDFPVNKFLLTGEPERMESIVEKLKEQFGEDLNIFRSEPFFIEIMPPNIDKAYSLSKLLEQLHYSRKQMICCGDGFNDISMIRYAGLGVAMANAQPEVKAVADFITLSNDEDGIACVIEKFI</sequence>
<protein>
    <submittedName>
        <fullName evidence="1">Haloacid dehalogenase</fullName>
    </submittedName>
</protein>
<dbReference type="SFLD" id="SFLDS00003">
    <property type="entry name" value="Haloacid_Dehalogenase"/>
    <property type="match status" value="1"/>
</dbReference>
<dbReference type="InterPro" id="IPR023214">
    <property type="entry name" value="HAD_sf"/>
</dbReference>
<dbReference type="OrthoDB" id="9781413at2"/>
<dbReference type="GO" id="GO:0000287">
    <property type="term" value="F:magnesium ion binding"/>
    <property type="evidence" value="ECO:0007669"/>
    <property type="project" value="TreeGrafter"/>
</dbReference>
<dbReference type="Gene3D" id="3.40.50.1000">
    <property type="entry name" value="HAD superfamily/HAD-like"/>
    <property type="match status" value="1"/>
</dbReference>
<dbReference type="NCBIfam" id="TIGR00099">
    <property type="entry name" value="Cof-subfamily"/>
    <property type="match status" value="1"/>
</dbReference>
<dbReference type="CDD" id="cd07516">
    <property type="entry name" value="HAD_Pase"/>
    <property type="match status" value="1"/>
</dbReference>
<dbReference type="NCBIfam" id="TIGR01484">
    <property type="entry name" value="HAD-SF-IIB"/>
    <property type="match status" value="1"/>
</dbReference>
<dbReference type="STRING" id="290052.ASU35_02800"/>
<accession>A0A0V8QCX4</accession>
<dbReference type="Proteomes" id="UP000054874">
    <property type="component" value="Unassembled WGS sequence"/>
</dbReference>
<keyword evidence="2" id="KW-1185">Reference proteome</keyword>
<dbReference type="InterPro" id="IPR000150">
    <property type="entry name" value="Cof"/>
</dbReference>
<dbReference type="GO" id="GO:0016791">
    <property type="term" value="F:phosphatase activity"/>
    <property type="evidence" value="ECO:0007669"/>
    <property type="project" value="UniProtKB-ARBA"/>
</dbReference>
<dbReference type="PROSITE" id="PS01229">
    <property type="entry name" value="COF_2"/>
    <property type="match status" value="1"/>
</dbReference>
<organism evidence="1 2">
    <name type="scientific">Acetivibrio ethanolgignens</name>
    <dbReference type="NCBI Taxonomy" id="290052"/>
    <lineage>
        <taxon>Bacteria</taxon>
        <taxon>Bacillati</taxon>
        <taxon>Bacillota</taxon>
        <taxon>Clostridia</taxon>
        <taxon>Eubacteriales</taxon>
        <taxon>Oscillospiraceae</taxon>
        <taxon>Acetivibrio</taxon>
    </lineage>
</organism>
<dbReference type="SFLD" id="SFLDG01144">
    <property type="entry name" value="C2.B.4:_PGP_Like"/>
    <property type="match status" value="1"/>
</dbReference>
<gene>
    <name evidence="1" type="ORF">ASU35_02800</name>
</gene>
<dbReference type="PANTHER" id="PTHR10000">
    <property type="entry name" value="PHOSPHOSERINE PHOSPHATASE"/>
    <property type="match status" value="1"/>
</dbReference>
<dbReference type="Gene3D" id="3.30.1240.10">
    <property type="match status" value="1"/>
</dbReference>
<dbReference type="SUPFAM" id="SSF56784">
    <property type="entry name" value="HAD-like"/>
    <property type="match status" value="1"/>
</dbReference>
<evidence type="ECO:0000313" key="2">
    <source>
        <dbReference type="Proteomes" id="UP000054874"/>
    </source>
</evidence>
<dbReference type="PRINTS" id="PR00119">
    <property type="entry name" value="CATATPASE"/>
</dbReference>
<comment type="caution">
    <text evidence="1">The sequence shown here is derived from an EMBL/GenBank/DDBJ whole genome shotgun (WGS) entry which is preliminary data.</text>
</comment>
<dbReference type="RefSeq" id="WP_058353389.1">
    <property type="nucleotide sequence ID" value="NZ_CABMMD010000175.1"/>
</dbReference>
<reference evidence="1 2" key="1">
    <citation type="submission" date="2015-11" db="EMBL/GenBank/DDBJ databases">
        <title>Butyribacter intestini gen. nov., sp. nov., a butyric acid-producing bacterium of the family Lachnospiraceae isolated from the human faeces.</title>
        <authorList>
            <person name="Zou Y."/>
            <person name="Xue W."/>
            <person name="Luo G."/>
            <person name="Lv M."/>
        </authorList>
    </citation>
    <scope>NUCLEOTIDE SEQUENCE [LARGE SCALE GENOMIC DNA]</scope>
    <source>
        <strain evidence="1 2">ACET-33324</strain>
    </source>
</reference>
<dbReference type="SFLD" id="SFLDG01140">
    <property type="entry name" value="C2.B:_Phosphomannomutase_and_P"/>
    <property type="match status" value="1"/>
</dbReference>